<feature type="transmembrane region" description="Helical" evidence="1">
    <location>
        <begin position="159"/>
        <end position="177"/>
    </location>
</feature>
<dbReference type="GO" id="GO:0008237">
    <property type="term" value="F:metallopeptidase activity"/>
    <property type="evidence" value="ECO:0007669"/>
    <property type="project" value="UniProtKB-KW"/>
</dbReference>
<proteinExistence type="predicted"/>
<accession>A0A4Q5IUC6</accession>
<dbReference type="GO" id="GO:0080120">
    <property type="term" value="P:CAAX-box protein maturation"/>
    <property type="evidence" value="ECO:0007669"/>
    <property type="project" value="UniProtKB-ARBA"/>
</dbReference>
<keyword evidence="4" id="KW-1185">Reference proteome</keyword>
<evidence type="ECO:0000313" key="4">
    <source>
        <dbReference type="Proteomes" id="UP000291189"/>
    </source>
</evidence>
<comment type="caution">
    <text evidence="3">The sequence shown here is derived from an EMBL/GenBank/DDBJ whole genome shotgun (WGS) entry which is preliminary data.</text>
</comment>
<keyword evidence="3" id="KW-0482">Metalloprotease</keyword>
<feature type="transmembrane region" description="Helical" evidence="1">
    <location>
        <begin position="258"/>
        <end position="279"/>
    </location>
</feature>
<sequence>MSNRTRTMLWSGWVILGFLLLPIGSGPWYFVAVAASGLALSLVPGALPSSRRLADPQDLFVIAGLFVAVVALNRAAFVGFTQDHVLGLFLCFAGALLLGVAGPVYYTVWVRHRTLADLGVRRDNLRAAVPFALGFAGVQFGLTLWGYDLPAPVDWVPLLAMSLVIGVFESVFFRGFIQTRLEEQLGPVVGIAVAAALYGAYHVGFEMTGTDLLFLTGLGLVYAVAFAIVRNLVVLWPLLTPLGSFYANLQGGDIELPWASIAGFADVLGLMVLVGWLALRHQRRAGSAQARVSHSL</sequence>
<dbReference type="EMBL" id="SDPU01000035">
    <property type="protein sequence ID" value="RYU09442.1"/>
    <property type="molecule type" value="Genomic_DNA"/>
</dbReference>
<feature type="transmembrane region" description="Helical" evidence="1">
    <location>
        <begin position="7"/>
        <end position="23"/>
    </location>
</feature>
<dbReference type="OrthoDB" id="4933643at2"/>
<organism evidence="3 4">
    <name type="scientific">Nocardioides iriomotensis</name>
    <dbReference type="NCBI Taxonomy" id="715784"/>
    <lineage>
        <taxon>Bacteria</taxon>
        <taxon>Bacillati</taxon>
        <taxon>Actinomycetota</taxon>
        <taxon>Actinomycetes</taxon>
        <taxon>Propionibacteriales</taxon>
        <taxon>Nocardioidaceae</taxon>
        <taxon>Nocardioides</taxon>
    </lineage>
</organism>
<dbReference type="Proteomes" id="UP000291189">
    <property type="component" value="Unassembled WGS sequence"/>
</dbReference>
<feature type="transmembrane region" description="Helical" evidence="1">
    <location>
        <begin position="59"/>
        <end position="80"/>
    </location>
</feature>
<protein>
    <submittedName>
        <fullName evidence="3">CPBP family intramembrane metalloprotease</fullName>
    </submittedName>
</protein>
<dbReference type="InterPro" id="IPR003675">
    <property type="entry name" value="Rce1/LyrA-like_dom"/>
</dbReference>
<name>A0A4Q5IUC6_9ACTN</name>
<gene>
    <name evidence="3" type="ORF">ETU37_20480</name>
</gene>
<reference evidence="3 4" key="1">
    <citation type="submission" date="2019-01" db="EMBL/GenBank/DDBJ databases">
        <title>Nocardioides guangzhouensis sp. nov., an actinobacterium isolated from soil.</title>
        <authorList>
            <person name="Fu Y."/>
            <person name="Cai Y."/>
            <person name="Lin Z."/>
            <person name="Chen P."/>
        </authorList>
    </citation>
    <scope>NUCLEOTIDE SEQUENCE [LARGE SCALE GENOMIC DNA]</scope>
    <source>
        <strain evidence="3 4">NBRC 105384</strain>
    </source>
</reference>
<feature type="transmembrane region" description="Helical" evidence="1">
    <location>
        <begin position="127"/>
        <end position="147"/>
    </location>
</feature>
<evidence type="ECO:0000313" key="3">
    <source>
        <dbReference type="EMBL" id="RYU09442.1"/>
    </source>
</evidence>
<dbReference type="GO" id="GO:0006508">
    <property type="term" value="P:proteolysis"/>
    <property type="evidence" value="ECO:0007669"/>
    <property type="project" value="UniProtKB-KW"/>
</dbReference>
<dbReference type="Pfam" id="PF02517">
    <property type="entry name" value="Rce1-like"/>
    <property type="match status" value="1"/>
</dbReference>
<dbReference type="GO" id="GO:0004175">
    <property type="term" value="F:endopeptidase activity"/>
    <property type="evidence" value="ECO:0007669"/>
    <property type="project" value="UniProtKB-ARBA"/>
</dbReference>
<keyword evidence="1" id="KW-0472">Membrane</keyword>
<dbReference type="AlphaFoldDB" id="A0A4Q5IUC6"/>
<evidence type="ECO:0000259" key="2">
    <source>
        <dbReference type="Pfam" id="PF02517"/>
    </source>
</evidence>
<feature type="transmembrane region" description="Helical" evidence="1">
    <location>
        <begin position="212"/>
        <end position="238"/>
    </location>
</feature>
<keyword evidence="3" id="KW-0645">Protease</keyword>
<keyword evidence="1" id="KW-0812">Transmembrane</keyword>
<keyword evidence="1" id="KW-1133">Transmembrane helix</keyword>
<feature type="domain" description="CAAX prenyl protease 2/Lysostaphin resistance protein A-like" evidence="2">
    <location>
        <begin position="155"/>
        <end position="235"/>
    </location>
</feature>
<evidence type="ECO:0000256" key="1">
    <source>
        <dbReference type="SAM" id="Phobius"/>
    </source>
</evidence>
<dbReference type="RefSeq" id="WP_129989207.1">
    <property type="nucleotide sequence ID" value="NZ_SDPU01000035.1"/>
</dbReference>
<keyword evidence="3" id="KW-0378">Hydrolase</keyword>
<feature type="transmembrane region" description="Helical" evidence="1">
    <location>
        <begin position="86"/>
        <end position="106"/>
    </location>
</feature>